<organism evidence="2 3">
    <name type="scientific">Cylicostephanus goldi</name>
    <name type="common">Nematode worm</name>
    <dbReference type="NCBI Taxonomy" id="71465"/>
    <lineage>
        <taxon>Eukaryota</taxon>
        <taxon>Metazoa</taxon>
        <taxon>Ecdysozoa</taxon>
        <taxon>Nematoda</taxon>
        <taxon>Chromadorea</taxon>
        <taxon>Rhabditida</taxon>
        <taxon>Rhabditina</taxon>
        <taxon>Rhabditomorpha</taxon>
        <taxon>Strongyloidea</taxon>
        <taxon>Strongylidae</taxon>
        <taxon>Cylicostephanus</taxon>
    </lineage>
</organism>
<protein>
    <submittedName>
        <fullName evidence="2">Uncharacterized protein</fullName>
    </submittedName>
</protein>
<feature type="compositionally biased region" description="Polar residues" evidence="1">
    <location>
        <begin position="80"/>
        <end position="89"/>
    </location>
</feature>
<keyword evidence="3" id="KW-1185">Reference proteome</keyword>
<accession>A0A3P6R7K3</accession>
<feature type="region of interest" description="Disordered" evidence="1">
    <location>
        <begin position="147"/>
        <end position="175"/>
    </location>
</feature>
<proteinExistence type="predicted"/>
<feature type="compositionally biased region" description="Polar residues" evidence="1">
    <location>
        <begin position="57"/>
        <end position="69"/>
    </location>
</feature>
<evidence type="ECO:0000313" key="2">
    <source>
        <dbReference type="EMBL" id="VDK58456.1"/>
    </source>
</evidence>
<evidence type="ECO:0000313" key="3">
    <source>
        <dbReference type="Proteomes" id="UP000271889"/>
    </source>
</evidence>
<dbReference type="AlphaFoldDB" id="A0A3P6R7K3"/>
<reference evidence="2 3" key="1">
    <citation type="submission" date="2018-11" db="EMBL/GenBank/DDBJ databases">
        <authorList>
            <consortium name="Pathogen Informatics"/>
        </authorList>
    </citation>
    <scope>NUCLEOTIDE SEQUENCE [LARGE SCALE GENOMIC DNA]</scope>
</reference>
<gene>
    <name evidence="2" type="ORF">CGOC_LOCUS4328</name>
</gene>
<feature type="region of interest" description="Disordered" evidence="1">
    <location>
        <begin position="54"/>
        <end position="113"/>
    </location>
</feature>
<evidence type="ECO:0000256" key="1">
    <source>
        <dbReference type="SAM" id="MobiDB-lite"/>
    </source>
</evidence>
<dbReference type="EMBL" id="UYRV01011857">
    <property type="protein sequence ID" value="VDK58456.1"/>
    <property type="molecule type" value="Genomic_DNA"/>
</dbReference>
<dbReference type="Proteomes" id="UP000271889">
    <property type="component" value="Unassembled WGS sequence"/>
</dbReference>
<feature type="region of interest" description="Disordered" evidence="1">
    <location>
        <begin position="250"/>
        <end position="269"/>
    </location>
</feature>
<feature type="compositionally biased region" description="Low complexity" evidence="1">
    <location>
        <begin position="150"/>
        <end position="163"/>
    </location>
</feature>
<sequence>MEKGILPFGTRQEENTINDVIGSNRVAGRRCGDLTSAPIQPDIQGQSYGRYEDYKSNDNSAYENFSRNEAIQYPREVTETKPSTENNFEPSRRYENTTFSAPQPPTLSQPSRNYEDDLKAISNGTFFRNDSLQSPGEGGSRLLMEKVEPNSEPSNNSQNLSSLAAYPEGQGQPSRNYEVDFKAINNGTFFRNDSLQSPEENSRIPSYKAATLPSEHNFSNTSNSSKVENIIRHYSGPFTNEIGPTRAVPGRFGEFPSTNRPFGPTTYPKRYEEYEPARTPAEVESHPSERYEDIKSTNNVIEERKYPMESENR</sequence>
<name>A0A3P6R7K3_CYLGO</name>
<feature type="region of interest" description="Disordered" evidence="1">
    <location>
        <begin position="275"/>
        <end position="313"/>
    </location>
</feature>